<dbReference type="InterPro" id="IPR011129">
    <property type="entry name" value="CSD"/>
</dbReference>
<dbReference type="RefSeq" id="WP_090246130.1">
    <property type="nucleotide sequence ID" value="NZ_FPAS01000001.1"/>
</dbReference>
<keyword evidence="4" id="KW-1185">Reference proteome</keyword>
<feature type="compositionally biased region" description="Basic and acidic residues" evidence="1">
    <location>
        <begin position="23"/>
        <end position="32"/>
    </location>
</feature>
<dbReference type="SMART" id="SM00357">
    <property type="entry name" value="CSP"/>
    <property type="match status" value="1"/>
</dbReference>
<name>A0A1I6Y0R4_9FLAO</name>
<dbReference type="GO" id="GO:0003677">
    <property type="term" value="F:DNA binding"/>
    <property type="evidence" value="ECO:0007669"/>
    <property type="project" value="UniProtKB-KW"/>
</dbReference>
<dbReference type="Gene3D" id="2.40.50.140">
    <property type="entry name" value="Nucleic acid-binding proteins"/>
    <property type="match status" value="1"/>
</dbReference>
<accession>A0A1I6Y0R4</accession>
<organism evidence="3 4">
    <name type="scientific">Lishizhenia tianjinensis</name>
    <dbReference type="NCBI Taxonomy" id="477690"/>
    <lineage>
        <taxon>Bacteria</taxon>
        <taxon>Pseudomonadati</taxon>
        <taxon>Bacteroidota</taxon>
        <taxon>Flavobacteriia</taxon>
        <taxon>Flavobacteriales</taxon>
        <taxon>Crocinitomicaceae</taxon>
        <taxon>Lishizhenia</taxon>
    </lineage>
</organism>
<feature type="domain" description="CSD" evidence="2">
    <location>
        <begin position="87"/>
        <end position="148"/>
    </location>
</feature>
<dbReference type="OrthoDB" id="1493235at2"/>
<dbReference type="GO" id="GO:0005829">
    <property type="term" value="C:cytosol"/>
    <property type="evidence" value="ECO:0007669"/>
    <property type="project" value="UniProtKB-ARBA"/>
</dbReference>
<gene>
    <name evidence="3" type="ORF">SAMN05216474_0587</name>
</gene>
<dbReference type="SUPFAM" id="SSF50249">
    <property type="entry name" value="Nucleic acid-binding proteins"/>
    <property type="match status" value="1"/>
</dbReference>
<dbReference type="InterPro" id="IPR012340">
    <property type="entry name" value="NA-bd_OB-fold"/>
</dbReference>
<evidence type="ECO:0000256" key="1">
    <source>
        <dbReference type="SAM" id="MobiDB-lite"/>
    </source>
</evidence>
<feature type="region of interest" description="Disordered" evidence="1">
    <location>
        <begin position="1"/>
        <end position="32"/>
    </location>
</feature>
<keyword evidence="3" id="KW-0238">DNA-binding</keyword>
<dbReference type="PROSITE" id="PS51857">
    <property type="entry name" value="CSD_2"/>
    <property type="match status" value="1"/>
</dbReference>
<reference evidence="3 4" key="1">
    <citation type="submission" date="2016-10" db="EMBL/GenBank/DDBJ databases">
        <authorList>
            <person name="de Groot N.N."/>
        </authorList>
    </citation>
    <scope>NUCLEOTIDE SEQUENCE [LARGE SCALE GENOMIC DNA]</scope>
    <source>
        <strain evidence="3 4">CGMCC 1.7005</strain>
    </source>
</reference>
<sequence>MARSQETFNKKEREKKKKKKRQEKLLKKAERRDDNNKGVAFEDMLAYVDENGHLVDKPVDPSKKKKIDASSIEIGVPRREQEEYDPIFEGKLVYFKEDKGYGFIKDLNSEEKYFVHINNFIDDIQELDKVNFEIEKGPRGFNAVRVTKWKKKEEKIKEEPTEKEASSDEEE</sequence>
<evidence type="ECO:0000313" key="4">
    <source>
        <dbReference type="Proteomes" id="UP000236454"/>
    </source>
</evidence>
<dbReference type="EMBL" id="FPAS01000001">
    <property type="protein sequence ID" value="SFT44130.1"/>
    <property type="molecule type" value="Genomic_DNA"/>
</dbReference>
<dbReference type="CDD" id="cd04458">
    <property type="entry name" value="CSP_CDS"/>
    <property type="match status" value="1"/>
</dbReference>
<evidence type="ECO:0000259" key="2">
    <source>
        <dbReference type="PROSITE" id="PS51857"/>
    </source>
</evidence>
<dbReference type="AlphaFoldDB" id="A0A1I6Y0R4"/>
<evidence type="ECO:0000313" key="3">
    <source>
        <dbReference type="EMBL" id="SFT44130.1"/>
    </source>
</evidence>
<feature type="compositionally biased region" description="Basic residues" evidence="1">
    <location>
        <begin position="13"/>
        <end position="22"/>
    </location>
</feature>
<dbReference type="STRING" id="477690.SAMN05216474_0587"/>
<dbReference type="Proteomes" id="UP000236454">
    <property type="component" value="Unassembled WGS sequence"/>
</dbReference>
<protein>
    <submittedName>
        <fullName evidence="3">Cold-shock DNA-binding protein family</fullName>
    </submittedName>
</protein>
<dbReference type="InterPro" id="IPR002059">
    <property type="entry name" value="CSP_DNA-bd"/>
</dbReference>
<dbReference type="Pfam" id="PF00313">
    <property type="entry name" value="CSD"/>
    <property type="match status" value="1"/>
</dbReference>
<proteinExistence type="predicted"/>